<name>A0A2C4HXJ2_9BACI</name>
<dbReference type="EMBL" id="NUEL01000025">
    <property type="protein sequence ID" value="PEJ07083.1"/>
    <property type="molecule type" value="Genomic_DNA"/>
</dbReference>
<dbReference type="Proteomes" id="UP000220045">
    <property type="component" value="Unassembled WGS sequence"/>
</dbReference>
<reference evidence="2 3" key="1">
    <citation type="submission" date="2017-09" db="EMBL/GenBank/DDBJ databases">
        <title>Large-scale bioinformatics analysis of Bacillus genomes uncovers conserved roles of natural products in bacterial physiology.</title>
        <authorList>
            <consortium name="Agbiome Team Llc"/>
            <person name="Bleich R.M."/>
            <person name="Grubbs K.J."/>
            <person name="Santa Maria K.C."/>
            <person name="Allen S.E."/>
            <person name="Farag S."/>
            <person name="Shank E.A."/>
            <person name="Bowers A."/>
        </authorList>
    </citation>
    <scope>NUCLEOTIDE SEQUENCE [LARGE SCALE GENOMIC DNA]</scope>
    <source>
        <strain evidence="2 3">AFS004017</strain>
    </source>
</reference>
<dbReference type="InterPro" id="IPR037518">
    <property type="entry name" value="MPN"/>
</dbReference>
<protein>
    <submittedName>
        <fullName evidence="2">Uncharacterized protein</fullName>
    </submittedName>
</protein>
<keyword evidence="1" id="KW-0482">Metalloprotease</keyword>
<dbReference type="Pfam" id="PF04002">
    <property type="entry name" value="RadC"/>
    <property type="match status" value="1"/>
</dbReference>
<keyword evidence="1" id="KW-0378">Hydrolase</keyword>
<evidence type="ECO:0000256" key="1">
    <source>
        <dbReference type="ARBA" id="ARBA00023049"/>
    </source>
</evidence>
<dbReference type="InterPro" id="IPR025657">
    <property type="entry name" value="RadC_JAB"/>
</dbReference>
<dbReference type="Gene3D" id="3.40.140.10">
    <property type="entry name" value="Cytidine Deaminase, domain 2"/>
    <property type="match status" value="1"/>
</dbReference>
<dbReference type="AlphaFoldDB" id="A0A2C4HXJ2"/>
<dbReference type="PROSITE" id="PS50249">
    <property type="entry name" value="MPN"/>
    <property type="match status" value="1"/>
</dbReference>
<keyword evidence="1" id="KW-0645">Protease</keyword>
<dbReference type="GO" id="GO:0008237">
    <property type="term" value="F:metallopeptidase activity"/>
    <property type="evidence" value="ECO:0007669"/>
    <property type="project" value="UniProtKB-KW"/>
</dbReference>
<accession>A0A2C4HXJ2</accession>
<sequence>MIVIRHVGSLNGSIVHPRDVLKLVIVSNSASIIVVHNHLSFYR</sequence>
<comment type="caution">
    <text evidence="2">The sequence shown here is derived from an EMBL/GenBank/DDBJ whole genome shotgun (WGS) entry which is preliminary data.</text>
</comment>
<proteinExistence type="predicted"/>
<evidence type="ECO:0000313" key="2">
    <source>
        <dbReference type="EMBL" id="PEJ07083.1"/>
    </source>
</evidence>
<gene>
    <name evidence="2" type="ORF">CN684_17405</name>
</gene>
<organism evidence="2 3">
    <name type="scientific">Bacillus wiedmannii</name>
    <dbReference type="NCBI Taxonomy" id="1890302"/>
    <lineage>
        <taxon>Bacteria</taxon>
        <taxon>Bacillati</taxon>
        <taxon>Bacillota</taxon>
        <taxon>Bacilli</taxon>
        <taxon>Bacillales</taxon>
        <taxon>Bacillaceae</taxon>
        <taxon>Bacillus</taxon>
        <taxon>Bacillus cereus group</taxon>
    </lineage>
</organism>
<evidence type="ECO:0000313" key="3">
    <source>
        <dbReference type="Proteomes" id="UP000220045"/>
    </source>
</evidence>